<proteinExistence type="predicted"/>
<dbReference type="Proteomes" id="UP000694569">
    <property type="component" value="Unplaced"/>
</dbReference>
<evidence type="ECO:0000313" key="2">
    <source>
        <dbReference type="Proteomes" id="UP000694569"/>
    </source>
</evidence>
<accession>A0A8C5MY43</accession>
<keyword evidence="2" id="KW-1185">Reference proteome</keyword>
<dbReference type="Ensembl" id="ENSLLET00000022221.1">
    <property type="protein sequence ID" value="ENSLLEP00000021395.1"/>
    <property type="gene ID" value="ENSLLEG00000013559.1"/>
</dbReference>
<reference evidence="1" key="2">
    <citation type="submission" date="2025-09" db="UniProtKB">
        <authorList>
            <consortium name="Ensembl"/>
        </authorList>
    </citation>
    <scope>IDENTIFICATION</scope>
</reference>
<dbReference type="OrthoDB" id="78439at2759"/>
<evidence type="ECO:0000313" key="1">
    <source>
        <dbReference type="Ensembl" id="ENSLLEP00000021395.1"/>
    </source>
</evidence>
<dbReference type="AlphaFoldDB" id="A0A8C5MY43"/>
<reference evidence="1" key="1">
    <citation type="submission" date="2025-08" db="UniProtKB">
        <authorList>
            <consortium name="Ensembl"/>
        </authorList>
    </citation>
    <scope>IDENTIFICATION</scope>
</reference>
<sequence length="347" mass="39580">MIAGEPYLFASVYLPNKSQCHCLSGILRKLATFQDGLLVLQGTLKYHLTRALTPQVGFLPSRIACSTRFTAYWIRTSWSMFGGRFMDGNETSRFIQQSTHLIPDWTMSSCLNMLSLVRDSEIEVHTWSDHAAVSDSLYSPLCVPNWQLNVSLLSDPQVLSHAQTLMSDFFQDNVTDEVPLAMIWEAHKACIHGFFISRGMALKRQHKAHLQTLLADVQWLQDEHIASGADEVYQCLLRACQFLVDQINADLKLQAVKSRAFFSLHENKPSRLLAQQLRVRRQRANIPRIHISASEITTHPARIVTVFCEFFQTLYSIQLDEAPAWETPLIRQYLDSTLFTHTAQRGI</sequence>
<organism evidence="1 2">
    <name type="scientific">Leptobrachium leishanense</name>
    <name type="common">Leishan spiny toad</name>
    <dbReference type="NCBI Taxonomy" id="445787"/>
    <lineage>
        <taxon>Eukaryota</taxon>
        <taxon>Metazoa</taxon>
        <taxon>Chordata</taxon>
        <taxon>Craniata</taxon>
        <taxon>Vertebrata</taxon>
        <taxon>Euteleostomi</taxon>
        <taxon>Amphibia</taxon>
        <taxon>Batrachia</taxon>
        <taxon>Anura</taxon>
        <taxon>Pelobatoidea</taxon>
        <taxon>Megophryidae</taxon>
        <taxon>Leptobrachium</taxon>
    </lineage>
</organism>
<protein>
    <submittedName>
        <fullName evidence="1">Uncharacterized protein</fullName>
    </submittedName>
</protein>
<name>A0A8C5MY43_9ANUR</name>